<reference evidence="7" key="1">
    <citation type="submission" date="2020-07" db="EMBL/GenBank/DDBJ databases">
        <title>A comparison of fourteen fully characterised mammalian-associated Campylobacter fetus isolates suggests a mechanism by which bovine-adapted biotypes have evolved high genomic plasticity.</title>
        <authorList>
            <person name="Nadin-Davis S.A."/>
            <person name="Chmara J.T."/>
            <person name="Carillo C."/>
            <person name="Amoako K."/>
            <person name="Goji N."/>
            <person name="Duceppe M.-O."/>
            <person name="Devenish J."/>
        </authorList>
    </citation>
    <scope>NUCLEOTIDE SEQUENCE [LARGE SCALE GENOMIC DNA]</scope>
    <source>
        <strain evidence="7">CFViADRI1362</strain>
        <plasmid evidence="7">pcfviadri1362_p2</plasmid>
    </source>
</reference>
<feature type="transmembrane region" description="Helical" evidence="5">
    <location>
        <begin position="196"/>
        <end position="220"/>
    </location>
</feature>
<keyword evidence="2 5" id="KW-0812">Transmembrane</keyword>
<keyword evidence="6" id="KW-0614">Plasmid</keyword>
<feature type="transmembrane region" description="Helical" evidence="5">
    <location>
        <begin position="241"/>
        <end position="263"/>
    </location>
</feature>
<dbReference type="Proteomes" id="UP000514628">
    <property type="component" value="Plasmid pCFViADRI1362_P2"/>
</dbReference>
<dbReference type="AlphaFoldDB" id="A0A974RKN0"/>
<comment type="subcellular location">
    <subcellularLocation>
        <location evidence="1">Membrane</location>
        <topology evidence="1">Multi-pass membrane protein</topology>
    </subcellularLocation>
</comment>
<evidence type="ECO:0000256" key="3">
    <source>
        <dbReference type="ARBA" id="ARBA00022989"/>
    </source>
</evidence>
<feature type="transmembrane region" description="Helical" evidence="5">
    <location>
        <begin position="137"/>
        <end position="158"/>
    </location>
</feature>
<evidence type="ECO:0000256" key="5">
    <source>
        <dbReference type="SAM" id="Phobius"/>
    </source>
</evidence>
<dbReference type="EMBL" id="CP059434">
    <property type="protein sequence ID" value="QMS59906.1"/>
    <property type="molecule type" value="Genomic_DNA"/>
</dbReference>
<organism evidence="6 7">
    <name type="scientific">Campylobacter fetus</name>
    <dbReference type="NCBI Taxonomy" id="196"/>
    <lineage>
        <taxon>Bacteria</taxon>
        <taxon>Pseudomonadati</taxon>
        <taxon>Campylobacterota</taxon>
        <taxon>Epsilonproteobacteria</taxon>
        <taxon>Campylobacterales</taxon>
        <taxon>Campylobacteraceae</taxon>
        <taxon>Campylobacter</taxon>
    </lineage>
</organism>
<evidence type="ECO:0000313" key="7">
    <source>
        <dbReference type="Proteomes" id="UP000514628"/>
    </source>
</evidence>
<gene>
    <name evidence="6" type="ORF">GZ989_011370</name>
</gene>
<accession>A0A974RKN0</accession>
<keyword evidence="4 5" id="KW-0472">Membrane</keyword>
<keyword evidence="3 5" id="KW-1133">Transmembrane helix</keyword>
<feature type="transmembrane region" description="Helical" evidence="5">
    <location>
        <begin position="165"/>
        <end position="184"/>
    </location>
</feature>
<geneLocation type="plasmid" evidence="7">
    <name>pcfviadri1362_p2</name>
</geneLocation>
<dbReference type="InterPro" id="IPR007688">
    <property type="entry name" value="Conjugal_tfr_TrbL/VirB6"/>
</dbReference>
<feature type="transmembrane region" description="Helical" evidence="5">
    <location>
        <begin position="29"/>
        <end position="50"/>
    </location>
</feature>
<dbReference type="GO" id="GO:0030255">
    <property type="term" value="P:protein secretion by the type IV secretion system"/>
    <property type="evidence" value="ECO:0007669"/>
    <property type="project" value="InterPro"/>
</dbReference>
<evidence type="ECO:0000256" key="4">
    <source>
        <dbReference type="ARBA" id="ARBA00023136"/>
    </source>
</evidence>
<sequence length="334" mass="37812">MPTSGFIIDGYNLFYDTFVSRQDYFNTPIFNLVQMFLGFVGVYLTCWIMYRGYQILWGKNQDNIKDFMWDAFIRFIFIALCFYPDGWLTLVSKALKELHELKIAGSGDLIQYIQQYWNNSINVIAKMYQKGSWYESIYVTFITVLVILGTLVGSFYSFRSYIINYIGFVFLLALLPLALLSMVFGNFLKDTFKNWWGLMLSSCLTLVFLNAFALAIFAYADKIYFTKAYDYINGDKNWMMIALMALFTGGMIMSFIKIIISLVEKIVGTSLESTVNNAMLSATATMGATAGGSALGAKLGMKYGGKMVMGSGKMGVKGYQGYKKLQNLIKNKKG</sequence>
<dbReference type="Pfam" id="PF04610">
    <property type="entry name" value="TrbL"/>
    <property type="match status" value="1"/>
</dbReference>
<dbReference type="GO" id="GO:0016020">
    <property type="term" value="C:membrane"/>
    <property type="evidence" value="ECO:0007669"/>
    <property type="project" value="UniProtKB-SubCell"/>
</dbReference>
<feature type="transmembrane region" description="Helical" evidence="5">
    <location>
        <begin position="71"/>
        <end position="90"/>
    </location>
</feature>
<evidence type="ECO:0000256" key="2">
    <source>
        <dbReference type="ARBA" id="ARBA00022692"/>
    </source>
</evidence>
<feature type="transmembrane region" description="Helical" evidence="5">
    <location>
        <begin position="275"/>
        <end position="297"/>
    </location>
</feature>
<proteinExistence type="predicted"/>
<evidence type="ECO:0000313" key="6">
    <source>
        <dbReference type="EMBL" id="QMS59906.1"/>
    </source>
</evidence>
<dbReference type="RefSeq" id="WP_065843570.1">
    <property type="nucleotide sequence ID" value="NZ_CP059434.1"/>
</dbReference>
<protein>
    <submittedName>
        <fullName evidence="6">Type IV secretion system protein</fullName>
    </submittedName>
</protein>
<name>A0A974RKN0_CAMFE</name>
<evidence type="ECO:0000256" key="1">
    <source>
        <dbReference type="ARBA" id="ARBA00004141"/>
    </source>
</evidence>